<sequence length="332" mass="36524">MKWERKVVAIGGGTGLSTLLRGLKHYPLDITAIVTVADDGGSSGRLRTEFNMLPPGDIRNVIVALSKSETLMDRIMQYRFETGEGLHGHSLGNLMLTAATQLCNGSFVEAIGVMGQLLNAEGKVYPATERTITLCAEFEDGTIVKGESLIPTVGKKIERIFLEEQDVRPVPEAIQAILDADVIVLGPGSLYTSIIPNVLIDEIREAIQQSLAPVVYICNVMTQPGETTAFTANEHLSTLERFLGQGVVDTIIVNNESIDAGYLKKYQKDHADIVTYNEKQFELAGVEVLADDIVDYNHHFIRHDSDAVASLVMRKVLSIRRMRQLEGKEELT</sequence>
<dbReference type="Proteomes" id="UP000053797">
    <property type="component" value="Unassembled WGS sequence"/>
</dbReference>
<dbReference type="InterPro" id="IPR002882">
    <property type="entry name" value="CofD"/>
</dbReference>
<dbReference type="NCBIfam" id="TIGR01826">
    <property type="entry name" value="CofD_related"/>
    <property type="match status" value="1"/>
</dbReference>
<evidence type="ECO:0000313" key="5">
    <source>
        <dbReference type="Proteomes" id="UP000053797"/>
    </source>
</evidence>
<evidence type="ECO:0000256" key="1">
    <source>
        <dbReference type="ARBA" id="ARBA00022490"/>
    </source>
</evidence>
<keyword evidence="1 2" id="KW-0963">Cytoplasm</keyword>
<dbReference type="Pfam" id="PF01933">
    <property type="entry name" value="CofD"/>
    <property type="match status" value="1"/>
</dbReference>
<dbReference type="RefSeq" id="WP_055968917.1">
    <property type="nucleotide sequence ID" value="NZ_FMYN01000001.1"/>
</dbReference>
<dbReference type="OrthoDB" id="9783842at2"/>
<reference evidence="3 5" key="1">
    <citation type="journal article" date="2015" name="Int. J. Syst. Evol. Microbiol.">
        <title>Exiguobacterium enclense sp. nov., isolated from sediment.</title>
        <authorList>
            <person name="Dastager S.G."/>
            <person name="Mawlankar R."/>
            <person name="Sonalkar V.V."/>
            <person name="Thorat M.N."/>
            <person name="Mual P."/>
            <person name="Verma A."/>
            <person name="Krishnamurthi S."/>
            <person name="Tang S.K."/>
            <person name="Li W.J."/>
        </authorList>
    </citation>
    <scope>NUCLEOTIDE SEQUENCE [LARGE SCALE GENOMIC DNA]</scope>
    <source>
        <strain evidence="3 5">NIO-1109</strain>
    </source>
</reference>
<gene>
    <name evidence="3" type="ORF">AS033_01895</name>
    <name evidence="4" type="ORF">RSA11_05460</name>
</gene>
<dbReference type="PANTHER" id="PTHR30135">
    <property type="entry name" value="UNCHARACTERIZED PROTEIN YVCK-RELATED"/>
    <property type="match status" value="1"/>
</dbReference>
<comment type="subcellular location">
    <subcellularLocation>
        <location evidence="2">Cytoplasm</location>
    </subcellularLocation>
</comment>
<name>A0A0V8GIQ8_9BACL</name>
<dbReference type="GO" id="GO:0043743">
    <property type="term" value="F:LPPG:FO 2-phospho-L-lactate transferase activity"/>
    <property type="evidence" value="ECO:0007669"/>
    <property type="project" value="InterPro"/>
</dbReference>
<evidence type="ECO:0000313" key="3">
    <source>
        <dbReference type="EMBL" id="KSU50151.1"/>
    </source>
</evidence>
<comment type="similarity">
    <text evidence="2">Belongs to the gluconeogenesis factor family.</text>
</comment>
<dbReference type="EMBL" id="LNQL01000001">
    <property type="protein sequence ID" value="KSU50151.1"/>
    <property type="molecule type" value="Genomic_DNA"/>
</dbReference>
<dbReference type="GO" id="GO:0005737">
    <property type="term" value="C:cytoplasm"/>
    <property type="evidence" value="ECO:0007669"/>
    <property type="project" value="UniProtKB-SubCell"/>
</dbReference>
<dbReference type="CDD" id="cd07187">
    <property type="entry name" value="YvcK_like"/>
    <property type="match status" value="1"/>
</dbReference>
<dbReference type="InterPro" id="IPR010119">
    <property type="entry name" value="Gluconeogen_factor"/>
</dbReference>
<protein>
    <recommendedName>
        <fullName evidence="2">Gluconeogenesis factor</fullName>
    </recommendedName>
</protein>
<comment type="caution">
    <text evidence="3">The sequence shown here is derived from an EMBL/GenBank/DDBJ whole genome shotgun (WGS) entry which is preliminary data.</text>
</comment>
<dbReference type="GeneID" id="90837780"/>
<evidence type="ECO:0000256" key="2">
    <source>
        <dbReference type="HAMAP-Rule" id="MF_00973"/>
    </source>
</evidence>
<comment type="function">
    <text evidence="2">Required for morphogenesis under gluconeogenic growth conditions.</text>
</comment>
<dbReference type="GO" id="GO:0008360">
    <property type="term" value="P:regulation of cell shape"/>
    <property type="evidence" value="ECO:0007669"/>
    <property type="project" value="UniProtKB-UniRule"/>
</dbReference>
<dbReference type="Proteomes" id="UP000072605">
    <property type="component" value="Unassembled WGS sequence"/>
</dbReference>
<organism evidence="3 5">
    <name type="scientific">Exiguobacterium indicum</name>
    <dbReference type="NCBI Taxonomy" id="296995"/>
    <lineage>
        <taxon>Bacteria</taxon>
        <taxon>Bacillati</taxon>
        <taxon>Bacillota</taxon>
        <taxon>Bacilli</taxon>
        <taxon>Bacillales</taxon>
        <taxon>Bacillales Family XII. Incertae Sedis</taxon>
        <taxon>Exiguobacterium</taxon>
    </lineage>
</organism>
<proteinExistence type="inferred from homology"/>
<evidence type="ECO:0000313" key="4">
    <source>
        <dbReference type="EMBL" id="KTR27431.1"/>
    </source>
</evidence>
<dbReference type="SUPFAM" id="SSF142338">
    <property type="entry name" value="CofD-like"/>
    <property type="match status" value="1"/>
</dbReference>
<evidence type="ECO:0000313" key="6">
    <source>
        <dbReference type="Proteomes" id="UP000072605"/>
    </source>
</evidence>
<dbReference type="PANTHER" id="PTHR30135:SF3">
    <property type="entry name" value="GLUCONEOGENESIS FACTOR-RELATED"/>
    <property type="match status" value="1"/>
</dbReference>
<dbReference type="EMBL" id="LDQV01000014">
    <property type="protein sequence ID" value="KTR27431.1"/>
    <property type="molecule type" value="Genomic_DNA"/>
</dbReference>
<dbReference type="InterPro" id="IPR038136">
    <property type="entry name" value="CofD-like_dom_sf"/>
</dbReference>
<reference evidence="4 6" key="2">
    <citation type="journal article" date="2016" name="Front. Microbiol.">
        <title>Genomic Resource of Rice Seed Associated Bacteria.</title>
        <authorList>
            <person name="Midha S."/>
            <person name="Bansal K."/>
            <person name="Sharma S."/>
            <person name="Kumar N."/>
            <person name="Patil P.P."/>
            <person name="Chaudhry V."/>
            <person name="Patil P.B."/>
        </authorList>
    </citation>
    <scope>NUCLEOTIDE SEQUENCE [LARGE SCALE GENOMIC DNA]</scope>
    <source>
        <strain evidence="4 6">RSA11</strain>
    </source>
</reference>
<accession>A0A0V8GIQ8</accession>
<dbReference type="HAMAP" id="MF_00973">
    <property type="entry name" value="Gluconeogen_factor"/>
    <property type="match status" value="1"/>
</dbReference>
<dbReference type="Gene3D" id="3.40.50.10680">
    <property type="entry name" value="CofD-like domains"/>
    <property type="match status" value="1"/>
</dbReference>
<dbReference type="AlphaFoldDB" id="A0A0V8GIQ8"/>